<protein>
    <submittedName>
        <fullName evidence="3">UDP-N-acetyl-D-mannosaminuronic acid transferase</fullName>
        <ecNumber evidence="3">2.4.1.180</ecNumber>
    </submittedName>
</protein>
<reference evidence="3 4" key="1">
    <citation type="submission" date="2017-03" db="EMBL/GenBank/DDBJ databases">
        <authorList>
            <person name="Afonso C.L."/>
            <person name="Miller P.J."/>
            <person name="Scott M.A."/>
            <person name="Spackman E."/>
            <person name="Goraichik I."/>
            <person name="Dimitrov K.M."/>
            <person name="Suarez D.L."/>
            <person name="Swayne D.E."/>
        </authorList>
    </citation>
    <scope>NUCLEOTIDE SEQUENCE [LARGE SCALE GENOMIC DNA]</scope>
    <source>
        <strain evidence="3 4">CECT 7450</strain>
    </source>
</reference>
<gene>
    <name evidence="3" type="primary">wecG</name>
    <name evidence="3" type="ORF">ROA7450_03320</name>
</gene>
<dbReference type="PANTHER" id="PTHR34136:SF1">
    <property type="entry name" value="UDP-N-ACETYL-D-MANNOSAMINURONIC ACID TRANSFERASE"/>
    <property type="match status" value="1"/>
</dbReference>
<dbReference type="AlphaFoldDB" id="A0A1X6ZWN3"/>
<dbReference type="NCBIfam" id="TIGR00696">
    <property type="entry name" value="wecG_tagA_cpsF"/>
    <property type="match status" value="1"/>
</dbReference>
<evidence type="ECO:0000313" key="4">
    <source>
        <dbReference type="Proteomes" id="UP000193061"/>
    </source>
</evidence>
<organism evidence="3 4">
    <name type="scientific">Roseovarius albus</name>
    <dbReference type="NCBI Taxonomy" id="1247867"/>
    <lineage>
        <taxon>Bacteria</taxon>
        <taxon>Pseudomonadati</taxon>
        <taxon>Pseudomonadota</taxon>
        <taxon>Alphaproteobacteria</taxon>
        <taxon>Rhodobacterales</taxon>
        <taxon>Roseobacteraceae</taxon>
        <taxon>Roseovarius</taxon>
    </lineage>
</organism>
<accession>A0A1X6ZWN3</accession>
<dbReference type="OrthoDB" id="9771846at2"/>
<dbReference type="GO" id="GO:0047241">
    <property type="term" value="F:lipopolysaccharide N-acetylmannosaminouronosyltransferase activity"/>
    <property type="evidence" value="ECO:0007669"/>
    <property type="project" value="UniProtKB-EC"/>
</dbReference>
<keyword evidence="2 3" id="KW-0808">Transferase</keyword>
<sequence length="255" mass="27732">MSQGLGKDKNVEFLSLVNTPDLETMLAQVAKNLTMGKGFTLATLNLDHIVKLSHDPVFEKAYQAHDLVVADGNPIVWLRGVMGQSVKLVPGANLVVPLAKVAAEANVPVAFVGAAAETLDVAGQRLESQFPSLDVRVKIAPTFGFNPTGDEAQQVAQELRDNDIRLCFLALGAPKQEVFAHFASEIAPRCGFVSIGAGLDFIAGTQRRAPAWVRKLALEWLWRMLSNPIRLAKRYGACFLILPGLYLSARRAKMQ</sequence>
<dbReference type="Proteomes" id="UP000193061">
    <property type="component" value="Unassembled WGS sequence"/>
</dbReference>
<keyword evidence="1 3" id="KW-0328">Glycosyltransferase</keyword>
<dbReference type="EC" id="2.4.1.180" evidence="3"/>
<dbReference type="Pfam" id="PF03808">
    <property type="entry name" value="Glyco_tran_WecG"/>
    <property type="match status" value="1"/>
</dbReference>
<proteinExistence type="predicted"/>
<dbReference type="EMBL" id="FWFX01000012">
    <property type="protein sequence ID" value="SLN63424.1"/>
    <property type="molecule type" value="Genomic_DNA"/>
</dbReference>
<name>A0A1X6ZWN3_9RHOB</name>
<dbReference type="RefSeq" id="WP_085807004.1">
    <property type="nucleotide sequence ID" value="NZ_FWFX01000012.1"/>
</dbReference>
<evidence type="ECO:0000256" key="2">
    <source>
        <dbReference type="ARBA" id="ARBA00022679"/>
    </source>
</evidence>
<evidence type="ECO:0000313" key="3">
    <source>
        <dbReference type="EMBL" id="SLN63424.1"/>
    </source>
</evidence>
<dbReference type="CDD" id="cd06533">
    <property type="entry name" value="Glyco_transf_WecG_TagA"/>
    <property type="match status" value="1"/>
</dbReference>
<keyword evidence="4" id="KW-1185">Reference proteome</keyword>
<dbReference type="PANTHER" id="PTHR34136">
    <property type="match status" value="1"/>
</dbReference>
<dbReference type="InterPro" id="IPR004629">
    <property type="entry name" value="WecG_TagA_CpsF"/>
</dbReference>
<evidence type="ECO:0000256" key="1">
    <source>
        <dbReference type="ARBA" id="ARBA00022676"/>
    </source>
</evidence>